<keyword evidence="5" id="KW-0547">Nucleotide-binding</keyword>
<dbReference type="GO" id="GO:0005524">
    <property type="term" value="F:ATP binding"/>
    <property type="evidence" value="ECO:0007669"/>
    <property type="project" value="UniProtKB-KW"/>
</dbReference>
<feature type="domain" description="ABC transporter" evidence="11">
    <location>
        <begin position="371"/>
        <end position="605"/>
    </location>
</feature>
<dbReference type="PROSITE" id="PS00211">
    <property type="entry name" value="ABC_TRANSPORTER_1"/>
    <property type="match status" value="1"/>
</dbReference>
<evidence type="ECO:0000313" key="14">
    <source>
        <dbReference type="Proteomes" id="UP000824078"/>
    </source>
</evidence>
<dbReference type="GO" id="GO:0015421">
    <property type="term" value="F:ABC-type oligopeptide transporter activity"/>
    <property type="evidence" value="ECO:0007669"/>
    <property type="project" value="TreeGrafter"/>
</dbReference>
<evidence type="ECO:0000256" key="4">
    <source>
        <dbReference type="ARBA" id="ARBA00022692"/>
    </source>
</evidence>
<feature type="transmembrane region" description="Helical" evidence="10">
    <location>
        <begin position="299"/>
        <end position="322"/>
    </location>
</feature>
<feature type="domain" description="ABC transmembrane type-1" evidence="12">
    <location>
        <begin position="50"/>
        <end position="332"/>
    </location>
</feature>
<dbReference type="FunFam" id="3.40.50.300:FF:000854">
    <property type="entry name" value="Multidrug ABC transporter ATP-binding protein"/>
    <property type="match status" value="1"/>
</dbReference>
<dbReference type="EMBL" id="DVMQ01000011">
    <property type="protein sequence ID" value="HIU23921.1"/>
    <property type="molecule type" value="Genomic_DNA"/>
</dbReference>
<protein>
    <submittedName>
        <fullName evidence="13">ABC transporter ATP-binding protein</fullName>
    </submittedName>
</protein>
<evidence type="ECO:0000256" key="2">
    <source>
        <dbReference type="ARBA" id="ARBA00022448"/>
    </source>
</evidence>
<name>A0A9D1HWL7_9ACTN</name>
<feature type="transmembrane region" description="Helical" evidence="10">
    <location>
        <begin position="86"/>
        <end position="111"/>
    </location>
</feature>
<dbReference type="GO" id="GO:0005886">
    <property type="term" value="C:plasma membrane"/>
    <property type="evidence" value="ECO:0007669"/>
    <property type="project" value="UniProtKB-SubCell"/>
</dbReference>
<dbReference type="InterPro" id="IPR011527">
    <property type="entry name" value="ABC1_TM_dom"/>
</dbReference>
<dbReference type="InterPro" id="IPR036640">
    <property type="entry name" value="ABC1_TM_sf"/>
</dbReference>
<feature type="compositionally biased region" description="Basic residues" evidence="9">
    <location>
        <begin position="20"/>
        <end position="29"/>
    </location>
</feature>
<reference evidence="13" key="2">
    <citation type="journal article" date="2021" name="PeerJ">
        <title>Extensive microbial diversity within the chicken gut microbiome revealed by metagenomics and culture.</title>
        <authorList>
            <person name="Gilroy R."/>
            <person name="Ravi A."/>
            <person name="Getino M."/>
            <person name="Pursley I."/>
            <person name="Horton D.L."/>
            <person name="Alikhan N.F."/>
            <person name="Baker D."/>
            <person name="Gharbi K."/>
            <person name="Hall N."/>
            <person name="Watson M."/>
            <person name="Adriaenssens E.M."/>
            <person name="Foster-Nyarko E."/>
            <person name="Jarju S."/>
            <person name="Secka A."/>
            <person name="Antonio M."/>
            <person name="Oren A."/>
            <person name="Chaudhuri R.R."/>
            <person name="La Ragione R."/>
            <person name="Hildebrand F."/>
            <person name="Pallen M.J."/>
        </authorList>
    </citation>
    <scope>NUCLEOTIDE SEQUENCE</scope>
    <source>
        <strain evidence="13">ChiHjej12B11-29160</strain>
    </source>
</reference>
<evidence type="ECO:0000259" key="11">
    <source>
        <dbReference type="PROSITE" id="PS50893"/>
    </source>
</evidence>
<dbReference type="SUPFAM" id="SSF90123">
    <property type="entry name" value="ABC transporter transmembrane region"/>
    <property type="match status" value="1"/>
</dbReference>
<comment type="caution">
    <text evidence="13">The sequence shown here is derived from an EMBL/GenBank/DDBJ whole genome shotgun (WGS) entry which is preliminary data.</text>
</comment>
<evidence type="ECO:0000256" key="3">
    <source>
        <dbReference type="ARBA" id="ARBA00022475"/>
    </source>
</evidence>
<evidence type="ECO:0000259" key="12">
    <source>
        <dbReference type="PROSITE" id="PS50929"/>
    </source>
</evidence>
<evidence type="ECO:0000256" key="9">
    <source>
        <dbReference type="SAM" id="MobiDB-lite"/>
    </source>
</evidence>
<evidence type="ECO:0000256" key="1">
    <source>
        <dbReference type="ARBA" id="ARBA00004651"/>
    </source>
</evidence>
<dbReference type="GO" id="GO:0016887">
    <property type="term" value="F:ATP hydrolysis activity"/>
    <property type="evidence" value="ECO:0007669"/>
    <property type="project" value="InterPro"/>
</dbReference>
<dbReference type="AlphaFoldDB" id="A0A9D1HWL7"/>
<feature type="transmembrane region" description="Helical" evidence="10">
    <location>
        <begin position="48"/>
        <end position="66"/>
    </location>
</feature>
<dbReference type="Pfam" id="PF00664">
    <property type="entry name" value="ABC_membrane"/>
    <property type="match status" value="1"/>
</dbReference>
<keyword evidence="3" id="KW-1003">Cell membrane</keyword>
<dbReference type="Proteomes" id="UP000824078">
    <property type="component" value="Unassembled WGS sequence"/>
</dbReference>
<organism evidence="13 14">
    <name type="scientific">Candidatus Coprovicinus avistercoris</name>
    <dbReference type="NCBI Taxonomy" id="2840754"/>
    <lineage>
        <taxon>Bacteria</taxon>
        <taxon>Bacillati</taxon>
        <taxon>Actinomycetota</taxon>
        <taxon>Coriobacteriia</taxon>
        <taxon>Coriobacteriales</taxon>
        <taxon>Coriobacteriaceae</taxon>
        <taxon>Coriobacteriaceae incertae sedis</taxon>
        <taxon>Candidatus Coprovicinus</taxon>
    </lineage>
</organism>
<dbReference type="InterPro" id="IPR003593">
    <property type="entry name" value="AAA+_ATPase"/>
</dbReference>
<dbReference type="Gene3D" id="3.40.50.300">
    <property type="entry name" value="P-loop containing nucleotide triphosphate hydrolases"/>
    <property type="match status" value="1"/>
</dbReference>
<evidence type="ECO:0000256" key="8">
    <source>
        <dbReference type="ARBA" id="ARBA00023136"/>
    </source>
</evidence>
<feature type="region of interest" description="Disordered" evidence="9">
    <location>
        <begin position="1"/>
        <end position="29"/>
    </location>
</feature>
<dbReference type="InterPro" id="IPR017871">
    <property type="entry name" value="ABC_transporter-like_CS"/>
</dbReference>
<keyword evidence="6 13" id="KW-0067">ATP-binding</keyword>
<dbReference type="InterPro" id="IPR039421">
    <property type="entry name" value="Type_1_exporter"/>
</dbReference>
<keyword evidence="8 10" id="KW-0472">Membrane</keyword>
<dbReference type="SMART" id="SM00382">
    <property type="entry name" value="AAA"/>
    <property type="match status" value="1"/>
</dbReference>
<sequence>MQDQQAEKIRSNEASLASNQKRRRKKRDYSRRSALKVLVGFLGNHKKLALATLVAVVCDMTGMLLVPTELSALINTAVNASHLTDLLPNAAGMLGASILGSGGAVISTYLATRLAANVAFDIRTSVYEASLDFSGSDFERFGTGSMITRTNSDINVIQQSLVMAILMILPVPIMCAISVALAFSIDVFMGQVLLVVTFATLAVCVVGVIISAPIFTRLQGFIDRMNVRVRENLTGVRVIRAFGKEKYERKRLDETFTDYANNAIKVNMVFAVTDSLSFFLMNAVEALLIWVGIDRVGAWAMQIGSISAIVEYAMLIMFFLMMAQFAMLSIPRALACLARVGQVIGLEPSIEDPDDPVELTDGTGEPGEEVVAFDHVSFCFDDADEDTLHDLTFSIRRGQVTAIIGNTGSGKSTIAKMLLRFHEVTHGALRFLGTDVRDVAQEDLRAHIAYVPQKAWLFSGTIESNLRDGDEQASTDRLLHALDIAQAGFVRELPDGIASRVAQGGTNFSGGQRQRLAIARALVRNTDLYVFDDSFSALDFKTDAALRRALSPELKNAATLIIAQRVSTIHDADQIVVLKDGSIVGLGKHDELMETCPVYRAIADSQAKKGDAHA</sequence>
<feature type="compositionally biased region" description="Basic and acidic residues" evidence="9">
    <location>
        <begin position="1"/>
        <end position="11"/>
    </location>
</feature>
<gene>
    <name evidence="13" type="ORF">IAD17_03245</name>
</gene>
<evidence type="ECO:0000256" key="7">
    <source>
        <dbReference type="ARBA" id="ARBA00022989"/>
    </source>
</evidence>
<evidence type="ECO:0000313" key="13">
    <source>
        <dbReference type="EMBL" id="HIU23921.1"/>
    </source>
</evidence>
<keyword evidence="7 10" id="KW-1133">Transmembrane helix</keyword>
<evidence type="ECO:0000256" key="5">
    <source>
        <dbReference type="ARBA" id="ARBA00022741"/>
    </source>
</evidence>
<dbReference type="CDD" id="cd18548">
    <property type="entry name" value="ABC_6TM_Tm287_like"/>
    <property type="match status" value="1"/>
</dbReference>
<evidence type="ECO:0000256" key="6">
    <source>
        <dbReference type="ARBA" id="ARBA00022840"/>
    </source>
</evidence>
<dbReference type="PANTHER" id="PTHR43394:SF1">
    <property type="entry name" value="ATP-BINDING CASSETTE SUB-FAMILY B MEMBER 10, MITOCHONDRIAL"/>
    <property type="match status" value="1"/>
</dbReference>
<reference evidence="13" key="1">
    <citation type="submission" date="2020-10" db="EMBL/GenBank/DDBJ databases">
        <authorList>
            <person name="Gilroy R."/>
        </authorList>
    </citation>
    <scope>NUCLEOTIDE SEQUENCE</scope>
    <source>
        <strain evidence="13">ChiHjej12B11-29160</strain>
    </source>
</reference>
<dbReference type="Pfam" id="PF00005">
    <property type="entry name" value="ABC_tran"/>
    <property type="match status" value="1"/>
</dbReference>
<dbReference type="InterPro" id="IPR003439">
    <property type="entry name" value="ABC_transporter-like_ATP-bd"/>
</dbReference>
<dbReference type="PROSITE" id="PS50893">
    <property type="entry name" value="ABC_TRANSPORTER_2"/>
    <property type="match status" value="1"/>
</dbReference>
<dbReference type="SUPFAM" id="SSF52540">
    <property type="entry name" value="P-loop containing nucleoside triphosphate hydrolases"/>
    <property type="match status" value="1"/>
</dbReference>
<evidence type="ECO:0000256" key="10">
    <source>
        <dbReference type="SAM" id="Phobius"/>
    </source>
</evidence>
<feature type="transmembrane region" description="Helical" evidence="10">
    <location>
        <begin position="161"/>
        <end position="185"/>
    </location>
</feature>
<keyword evidence="2" id="KW-0813">Transport</keyword>
<accession>A0A9D1HWL7</accession>
<keyword evidence="4 10" id="KW-0812">Transmembrane</keyword>
<comment type="subcellular location">
    <subcellularLocation>
        <location evidence="1">Cell membrane</location>
        <topology evidence="1">Multi-pass membrane protein</topology>
    </subcellularLocation>
</comment>
<dbReference type="Gene3D" id="1.20.1560.10">
    <property type="entry name" value="ABC transporter type 1, transmembrane domain"/>
    <property type="match status" value="1"/>
</dbReference>
<feature type="transmembrane region" description="Helical" evidence="10">
    <location>
        <begin position="191"/>
        <end position="215"/>
    </location>
</feature>
<dbReference type="PROSITE" id="PS50929">
    <property type="entry name" value="ABC_TM1F"/>
    <property type="match status" value="1"/>
</dbReference>
<proteinExistence type="predicted"/>
<dbReference type="InterPro" id="IPR027417">
    <property type="entry name" value="P-loop_NTPase"/>
</dbReference>
<dbReference type="PANTHER" id="PTHR43394">
    <property type="entry name" value="ATP-DEPENDENT PERMEASE MDL1, MITOCHONDRIAL"/>
    <property type="match status" value="1"/>
</dbReference>